<protein>
    <recommendedName>
        <fullName evidence="1">HD-GYP domain-containing protein</fullName>
    </recommendedName>
</protein>
<dbReference type="CDD" id="cd00077">
    <property type="entry name" value="HDc"/>
    <property type="match status" value="1"/>
</dbReference>
<evidence type="ECO:0000313" key="2">
    <source>
        <dbReference type="EMBL" id="GAG67847.1"/>
    </source>
</evidence>
<dbReference type="InterPro" id="IPR037522">
    <property type="entry name" value="HD_GYP_dom"/>
</dbReference>
<name>X1AD79_9ZZZZ</name>
<accession>X1AD79</accession>
<dbReference type="PANTHER" id="PTHR43155">
    <property type="entry name" value="CYCLIC DI-GMP PHOSPHODIESTERASE PA4108-RELATED"/>
    <property type="match status" value="1"/>
</dbReference>
<comment type="caution">
    <text evidence="2">The sequence shown here is derived from an EMBL/GenBank/DDBJ whole genome shotgun (WGS) entry which is preliminary data.</text>
</comment>
<evidence type="ECO:0000259" key="1">
    <source>
        <dbReference type="PROSITE" id="PS51832"/>
    </source>
</evidence>
<dbReference type="EMBL" id="BART01006677">
    <property type="protein sequence ID" value="GAG67847.1"/>
    <property type="molecule type" value="Genomic_DNA"/>
</dbReference>
<dbReference type="Gene3D" id="1.10.3210.10">
    <property type="entry name" value="Hypothetical protein af1432"/>
    <property type="match status" value="1"/>
</dbReference>
<dbReference type="PROSITE" id="PS51832">
    <property type="entry name" value="HD_GYP"/>
    <property type="match status" value="1"/>
</dbReference>
<organism evidence="2">
    <name type="scientific">marine sediment metagenome</name>
    <dbReference type="NCBI Taxonomy" id="412755"/>
    <lineage>
        <taxon>unclassified sequences</taxon>
        <taxon>metagenomes</taxon>
        <taxon>ecological metagenomes</taxon>
    </lineage>
</organism>
<dbReference type="PANTHER" id="PTHR43155:SF2">
    <property type="entry name" value="CYCLIC DI-GMP PHOSPHODIESTERASE PA4108"/>
    <property type="match status" value="1"/>
</dbReference>
<sequence length="146" mass="16613">MDSQEDKLRAQLQGTGVSVTRSGDNIMLEKLPYPRHLRDVPMIAGCHHETMDGKGYPKRLTTDEMPLTARMMAIADIFEALTASDRPYKKAKPLSEAIRIMGFMNKDSHIDPDLFRLFLSSGVYLDYAREYLDPEQIDAVDISEYL</sequence>
<gene>
    <name evidence="2" type="ORF">S01H4_15232</name>
</gene>
<reference evidence="2" key="1">
    <citation type="journal article" date="2014" name="Front. Microbiol.">
        <title>High frequency of phylogenetically diverse reductive dehalogenase-homologous genes in deep subseafloor sedimentary metagenomes.</title>
        <authorList>
            <person name="Kawai M."/>
            <person name="Futagami T."/>
            <person name="Toyoda A."/>
            <person name="Takaki Y."/>
            <person name="Nishi S."/>
            <person name="Hori S."/>
            <person name="Arai W."/>
            <person name="Tsubouchi T."/>
            <person name="Morono Y."/>
            <person name="Uchiyama I."/>
            <person name="Ito T."/>
            <person name="Fujiyama A."/>
            <person name="Inagaki F."/>
            <person name="Takami H."/>
        </authorList>
    </citation>
    <scope>NUCLEOTIDE SEQUENCE</scope>
    <source>
        <strain evidence="2">Expedition CK06-06</strain>
    </source>
</reference>
<dbReference type="AlphaFoldDB" id="X1AD79"/>
<dbReference type="InterPro" id="IPR003607">
    <property type="entry name" value="HD/PDEase_dom"/>
</dbReference>
<proteinExistence type="predicted"/>
<feature type="domain" description="HD-GYP" evidence="1">
    <location>
        <begin position="1"/>
        <end position="133"/>
    </location>
</feature>
<dbReference type="SUPFAM" id="SSF109604">
    <property type="entry name" value="HD-domain/PDEase-like"/>
    <property type="match status" value="1"/>
</dbReference>
<dbReference type="Pfam" id="PF13487">
    <property type="entry name" value="HD_5"/>
    <property type="match status" value="1"/>
</dbReference>